<gene>
    <name evidence="1" type="ORF">NYM_LOCUS22347</name>
</gene>
<reference evidence="1" key="1">
    <citation type="submission" date="2019-09" db="EMBL/GenBank/DDBJ databases">
        <authorList>
            <person name="Zhang L."/>
        </authorList>
    </citation>
    <scope>NUCLEOTIDE SEQUENCE</scope>
</reference>
<sequence>MNKKLQQLKGPRKKPMQAQRLSVEGRGMVKFF</sequence>
<evidence type="ECO:0000313" key="1">
    <source>
        <dbReference type="EMBL" id="VVW50166.1"/>
    </source>
</evidence>
<name>A0A5K1EGF5_9MAGN</name>
<organism evidence="1">
    <name type="scientific">Nymphaea colorata</name>
    <name type="common">pocket water lily</name>
    <dbReference type="NCBI Taxonomy" id="210225"/>
    <lineage>
        <taxon>Eukaryota</taxon>
        <taxon>Viridiplantae</taxon>
        <taxon>Streptophyta</taxon>
        <taxon>Embryophyta</taxon>
        <taxon>Tracheophyta</taxon>
        <taxon>Spermatophyta</taxon>
        <taxon>Magnoliopsida</taxon>
        <taxon>Nymphaeales</taxon>
        <taxon>Nymphaeaceae</taxon>
        <taxon>Nymphaea</taxon>
    </lineage>
</organism>
<dbReference type="AlphaFoldDB" id="A0A5K1EGF5"/>
<dbReference type="EMBL" id="LR721784">
    <property type="protein sequence ID" value="VVW50166.1"/>
    <property type="molecule type" value="Genomic_DNA"/>
</dbReference>
<proteinExistence type="predicted"/>
<protein>
    <submittedName>
        <fullName evidence="1">Uncharacterized protein</fullName>
    </submittedName>
</protein>
<accession>A0A5K1EGF5</accession>